<dbReference type="AlphaFoldDB" id="A0A9W6JKU6"/>
<evidence type="ECO:0000313" key="1">
    <source>
        <dbReference type="EMBL" id="GLK79501.1"/>
    </source>
</evidence>
<protein>
    <recommendedName>
        <fullName evidence="3">DUF429 domain-containing protein</fullName>
    </recommendedName>
</protein>
<keyword evidence="2" id="KW-1185">Reference proteome</keyword>
<dbReference type="EMBL" id="BSFL01000001">
    <property type="protein sequence ID" value="GLK79501.1"/>
    <property type="molecule type" value="Genomic_DNA"/>
</dbReference>
<reference evidence="1" key="2">
    <citation type="submission" date="2023-01" db="EMBL/GenBank/DDBJ databases">
        <authorList>
            <person name="Sun Q."/>
            <person name="Evtushenko L."/>
        </authorList>
    </citation>
    <scope>NUCLEOTIDE SEQUENCE</scope>
    <source>
        <strain evidence="1">VKM B-2748</strain>
    </source>
</reference>
<dbReference type="RefSeq" id="WP_271199954.1">
    <property type="nucleotide sequence ID" value="NZ_BSFL01000001.1"/>
</dbReference>
<comment type="caution">
    <text evidence="1">The sequence shown here is derived from an EMBL/GenBank/DDBJ whole genome shotgun (WGS) entry which is preliminary data.</text>
</comment>
<evidence type="ECO:0008006" key="3">
    <source>
        <dbReference type="Google" id="ProtNLM"/>
    </source>
</evidence>
<accession>A0A9W6JKU6</accession>
<reference evidence="1" key="1">
    <citation type="journal article" date="2014" name="Int. J. Syst. Evol. Microbiol.">
        <title>Complete genome sequence of Corynebacterium casei LMG S-19264T (=DSM 44701T), isolated from a smear-ripened cheese.</title>
        <authorList>
            <consortium name="US DOE Joint Genome Institute (JGI-PGF)"/>
            <person name="Walter F."/>
            <person name="Albersmeier A."/>
            <person name="Kalinowski J."/>
            <person name="Ruckert C."/>
        </authorList>
    </citation>
    <scope>NUCLEOTIDE SEQUENCE</scope>
    <source>
        <strain evidence="1">VKM B-2748</strain>
    </source>
</reference>
<name>A0A9W6JKU6_9HYPH</name>
<dbReference type="Proteomes" id="UP001143309">
    <property type="component" value="Unassembled WGS sequence"/>
</dbReference>
<organism evidence="1 2">
    <name type="scientific">Methylopila turkensis</name>
    <dbReference type="NCBI Taxonomy" id="1437816"/>
    <lineage>
        <taxon>Bacteria</taxon>
        <taxon>Pseudomonadati</taxon>
        <taxon>Pseudomonadota</taxon>
        <taxon>Alphaproteobacteria</taxon>
        <taxon>Hyphomicrobiales</taxon>
        <taxon>Methylopilaceae</taxon>
        <taxon>Methylopila</taxon>
    </lineage>
</organism>
<sequence>MATKVGVLIHADWSAKSAGRWAAFSEADGESYVVSRLAPFDLGPEQLLSLSQNRSVLAGFDFPIGIPRFYAEKLGVSDFRSFLSLLGEPEFEQIRHPAGRSADISVHRPFYPAGVQGVTRTALVQGHGLESFDALRRRCEQKADGHPAATPLFFTLGGAQVGRGAVRGWIELLAPLSLRPNVRFWPFDGPLAELVASPGLTIAETYPADARRFLGVGPRTGFSKTSPADRIRVGAALIEAATAYGVRFTDDITDQIRNGFGDDRFGSDRFDAVVGLIGMAAVLRGQHAEGPAIVSPVEGWILGRVPSRGSDSVA</sequence>
<gene>
    <name evidence="1" type="ORF">GCM10008174_12420</name>
</gene>
<proteinExistence type="predicted"/>
<evidence type="ECO:0000313" key="2">
    <source>
        <dbReference type="Proteomes" id="UP001143309"/>
    </source>
</evidence>